<sequence>MKRSRFVTSIGVAIAALGASAAHAQPVELDTDAAHIIVVRPIDMWSGDTSTLDATLAAVRERKVSYDVKLDGTRYRGSPLVLQGVSDNPVTLGVESALKERDTSLVRNGAYLFHVLDYTALAPADYPLLAKTQDQYYTQFVLRQGDPRTLPGSVRVRNFVGNVLSVGALFIPAHALGAGMGAQVMANSGLAEDIGNIPRPARSVLTPSALPALDPSAYKEIDVRRVEFKPDTPGEIIIAYKADKTPQAEQDALIKAIVSVTGADTTPEAVEQSRQRDFEKRVAIWDACVADGKCQKEASNDSK</sequence>
<evidence type="ECO:0008006" key="4">
    <source>
        <dbReference type="Google" id="ProtNLM"/>
    </source>
</evidence>
<keyword evidence="1" id="KW-0732">Signal</keyword>
<evidence type="ECO:0000313" key="2">
    <source>
        <dbReference type="EMBL" id="SAL32553.1"/>
    </source>
</evidence>
<protein>
    <recommendedName>
        <fullName evidence="4">Lipoprotein</fullName>
    </recommendedName>
</protein>
<dbReference type="Proteomes" id="UP000054683">
    <property type="component" value="Unassembled WGS sequence"/>
</dbReference>
<gene>
    <name evidence="2" type="ORF">AWB69_02849</name>
</gene>
<organism evidence="2 3">
    <name type="scientific">Caballeronia udeis</name>
    <dbReference type="NCBI Taxonomy" id="1232866"/>
    <lineage>
        <taxon>Bacteria</taxon>
        <taxon>Pseudomonadati</taxon>
        <taxon>Pseudomonadota</taxon>
        <taxon>Betaproteobacteria</taxon>
        <taxon>Burkholderiales</taxon>
        <taxon>Burkholderiaceae</taxon>
        <taxon>Caballeronia</taxon>
    </lineage>
</organism>
<feature type="signal peptide" evidence="1">
    <location>
        <begin position="1"/>
        <end position="24"/>
    </location>
</feature>
<dbReference type="EMBL" id="FCOK02000015">
    <property type="protein sequence ID" value="SAL32553.1"/>
    <property type="molecule type" value="Genomic_DNA"/>
</dbReference>
<dbReference type="RefSeq" id="WP_062085518.1">
    <property type="nucleotide sequence ID" value="NZ_FCOK02000015.1"/>
</dbReference>
<dbReference type="AlphaFoldDB" id="A0A158GKT4"/>
<evidence type="ECO:0000313" key="3">
    <source>
        <dbReference type="Proteomes" id="UP000054683"/>
    </source>
</evidence>
<proteinExistence type="predicted"/>
<reference evidence="2 3" key="1">
    <citation type="submission" date="2016-01" db="EMBL/GenBank/DDBJ databases">
        <authorList>
            <person name="Oliw E.H."/>
        </authorList>
    </citation>
    <scope>NUCLEOTIDE SEQUENCE [LARGE SCALE GENOMIC DNA]</scope>
    <source>
        <strain evidence="2">LMG 27134</strain>
    </source>
</reference>
<accession>A0A158GKT4</accession>
<dbReference type="OrthoDB" id="8988282at2"/>
<name>A0A158GKT4_9BURK</name>
<evidence type="ECO:0000256" key="1">
    <source>
        <dbReference type="SAM" id="SignalP"/>
    </source>
</evidence>
<feature type="chain" id="PRO_5008501664" description="Lipoprotein" evidence="1">
    <location>
        <begin position="25"/>
        <end position="303"/>
    </location>
</feature>